<sequence>PEEITWEVENEFWQNYRWKLAEELGGKKIIWEG</sequence>
<reference evidence="1" key="1">
    <citation type="journal article" date="2014" name="Front. Microbiol.">
        <title>High frequency of phylogenetically diverse reductive dehalogenase-homologous genes in deep subseafloor sedimentary metagenomes.</title>
        <authorList>
            <person name="Kawai M."/>
            <person name="Futagami T."/>
            <person name="Toyoda A."/>
            <person name="Takaki Y."/>
            <person name="Nishi S."/>
            <person name="Hori S."/>
            <person name="Arai W."/>
            <person name="Tsubouchi T."/>
            <person name="Morono Y."/>
            <person name="Uchiyama I."/>
            <person name="Ito T."/>
            <person name="Fujiyama A."/>
            <person name="Inagaki F."/>
            <person name="Takami H."/>
        </authorList>
    </citation>
    <scope>NUCLEOTIDE SEQUENCE</scope>
    <source>
        <strain evidence="1">Expedition CK06-06</strain>
    </source>
</reference>
<proteinExistence type="predicted"/>
<feature type="non-terminal residue" evidence="1">
    <location>
        <position position="1"/>
    </location>
</feature>
<accession>X1IBU7</accession>
<dbReference type="EMBL" id="BARU01034417">
    <property type="protein sequence ID" value="GAH63574.1"/>
    <property type="molecule type" value="Genomic_DNA"/>
</dbReference>
<gene>
    <name evidence="1" type="ORF">S03H2_54033</name>
</gene>
<name>X1IBU7_9ZZZZ</name>
<organism evidence="1">
    <name type="scientific">marine sediment metagenome</name>
    <dbReference type="NCBI Taxonomy" id="412755"/>
    <lineage>
        <taxon>unclassified sequences</taxon>
        <taxon>metagenomes</taxon>
        <taxon>ecological metagenomes</taxon>
    </lineage>
</organism>
<protein>
    <submittedName>
        <fullName evidence="1">Uncharacterized protein</fullName>
    </submittedName>
</protein>
<comment type="caution">
    <text evidence="1">The sequence shown here is derived from an EMBL/GenBank/DDBJ whole genome shotgun (WGS) entry which is preliminary data.</text>
</comment>
<evidence type="ECO:0000313" key="1">
    <source>
        <dbReference type="EMBL" id="GAH63574.1"/>
    </source>
</evidence>
<dbReference type="AlphaFoldDB" id="X1IBU7"/>